<name>A0AAW0F982_9APHY</name>
<evidence type="ECO:0000256" key="3">
    <source>
        <dbReference type="ARBA" id="ARBA00022651"/>
    </source>
</evidence>
<dbReference type="PANTHER" id="PTHR33938:SF15">
    <property type="entry name" value="FERULOYL ESTERASE B-RELATED"/>
    <property type="match status" value="1"/>
</dbReference>
<organism evidence="11 12">
    <name type="scientific">Cerrena zonata</name>
    <dbReference type="NCBI Taxonomy" id="2478898"/>
    <lineage>
        <taxon>Eukaryota</taxon>
        <taxon>Fungi</taxon>
        <taxon>Dikarya</taxon>
        <taxon>Basidiomycota</taxon>
        <taxon>Agaricomycotina</taxon>
        <taxon>Agaricomycetes</taxon>
        <taxon>Polyporales</taxon>
        <taxon>Cerrenaceae</taxon>
        <taxon>Cerrena</taxon>
    </lineage>
</organism>
<evidence type="ECO:0000313" key="11">
    <source>
        <dbReference type="EMBL" id="KAK7676693.1"/>
    </source>
</evidence>
<dbReference type="InterPro" id="IPR029058">
    <property type="entry name" value="AB_hydrolase_fold"/>
</dbReference>
<keyword evidence="2" id="KW-0719">Serine esterase</keyword>
<dbReference type="PANTHER" id="PTHR33938">
    <property type="entry name" value="FERULOYL ESTERASE B-RELATED"/>
    <property type="match status" value="1"/>
</dbReference>
<comment type="caution">
    <text evidence="11">The sequence shown here is derived from an EMBL/GenBank/DDBJ whole genome shotgun (WGS) entry which is preliminary data.</text>
</comment>
<gene>
    <name evidence="11" type="ORF">QCA50_020325</name>
</gene>
<dbReference type="GO" id="GO:0030600">
    <property type="term" value="F:feruloyl esterase activity"/>
    <property type="evidence" value="ECO:0007669"/>
    <property type="project" value="UniProtKB-EC"/>
</dbReference>
<dbReference type="InterPro" id="IPR011118">
    <property type="entry name" value="Tannase/feruloyl_esterase"/>
</dbReference>
<evidence type="ECO:0000256" key="2">
    <source>
        <dbReference type="ARBA" id="ARBA00022487"/>
    </source>
</evidence>
<feature type="chain" id="PRO_5043113040" description="Carboxylic ester hydrolase" evidence="10">
    <location>
        <begin position="24"/>
        <end position="540"/>
    </location>
</feature>
<evidence type="ECO:0000256" key="4">
    <source>
        <dbReference type="ARBA" id="ARBA00022723"/>
    </source>
</evidence>
<evidence type="ECO:0000256" key="7">
    <source>
        <dbReference type="ARBA" id="ARBA00022837"/>
    </source>
</evidence>
<dbReference type="SUPFAM" id="SSF53474">
    <property type="entry name" value="alpha/beta-Hydrolases"/>
    <property type="match status" value="1"/>
</dbReference>
<dbReference type="Proteomes" id="UP001385951">
    <property type="component" value="Unassembled WGS sequence"/>
</dbReference>
<keyword evidence="3" id="KW-0858">Xylan degradation</keyword>
<dbReference type="AlphaFoldDB" id="A0AAW0F982"/>
<keyword evidence="3" id="KW-0119">Carbohydrate metabolism</keyword>
<sequence>MLSLSPLLSVGVLLLQASQLVLSTQTHCSTFTLRNPSVNAVVANTTFFKANDTVAITNPFSSIDVSDLPAFCRVVLAITTNATAKSTAHAEIWLPEPQTWNGRFLGLGNGGFGGGVNVADLGFVAITQGFAGMSTDTGHLSSPLDGSWAGPHNDNAINDWSWRALHLSTVAGKEVVQQYYGKPHHKAYYLGCSTGGRQGLKEAQRFPEDFDGIIVGSPANWMAHLSPWGIHVNLQVMPFDSPRFIPADTWTNVIHAEVLKQCDAIDGLEDGILNDPRKCSFRPETLTCRPGQNTSTCLNVEQITAVHKIFSTYFETNQKFIFNGYYPGGEVGYPFGLVGTFAFQILPDYYRFFVLNDTSFTIDQLNDTVIQLGETINPGTMDVVDPDLTAFLGPAHNGKILQYVGWADQLISSGNSIHFYETVHAFTQANTQLDIDDSYRLFTAPGMQHCLGGFGANAFGGTGQASMGMPPASLDAEHNIVAAMVRWVEEGHAPETLTATYWNHNNFTEGVGFTRPLCKYPQMSMFKGGNPNDAGAFLCV</sequence>
<evidence type="ECO:0000256" key="10">
    <source>
        <dbReference type="RuleBase" id="RU361238"/>
    </source>
</evidence>
<comment type="catalytic activity">
    <reaction evidence="9">
        <text>feruloyl-polysaccharide + H2O = ferulate + polysaccharide.</text>
        <dbReference type="EC" id="3.1.1.73"/>
    </reaction>
</comment>
<accession>A0AAW0F982</accession>
<dbReference type="EMBL" id="JASBNA010000107">
    <property type="protein sequence ID" value="KAK7676693.1"/>
    <property type="molecule type" value="Genomic_DNA"/>
</dbReference>
<feature type="signal peptide" evidence="10">
    <location>
        <begin position="1"/>
        <end position="23"/>
    </location>
</feature>
<keyword evidence="6 10" id="KW-0378">Hydrolase</keyword>
<dbReference type="EC" id="3.1.1.-" evidence="10"/>
<evidence type="ECO:0000256" key="1">
    <source>
        <dbReference type="ARBA" id="ARBA00006249"/>
    </source>
</evidence>
<dbReference type="GO" id="GO:0046872">
    <property type="term" value="F:metal ion binding"/>
    <property type="evidence" value="ECO:0007669"/>
    <property type="project" value="UniProtKB-KW"/>
</dbReference>
<evidence type="ECO:0000256" key="9">
    <source>
        <dbReference type="ARBA" id="ARBA00034075"/>
    </source>
</evidence>
<keyword evidence="12" id="KW-1185">Reference proteome</keyword>
<reference evidence="11 12" key="1">
    <citation type="submission" date="2022-09" db="EMBL/GenBank/DDBJ databases">
        <authorList>
            <person name="Palmer J.M."/>
        </authorList>
    </citation>
    <scope>NUCLEOTIDE SEQUENCE [LARGE SCALE GENOMIC DNA]</scope>
    <source>
        <strain evidence="11 12">DSM 7382</strain>
    </source>
</reference>
<dbReference type="GO" id="GO:0045493">
    <property type="term" value="P:xylan catabolic process"/>
    <property type="evidence" value="ECO:0007669"/>
    <property type="project" value="UniProtKB-KW"/>
</dbReference>
<evidence type="ECO:0000313" key="12">
    <source>
        <dbReference type="Proteomes" id="UP001385951"/>
    </source>
</evidence>
<keyword evidence="4" id="KW-0479">Metal-binding</keyword>
<evidence type="ECO:0000256" key="8">
    <source>
        <dbReference type="ARBA" id="ARBA00023157"/>
    </source>
</evidence>
<keyword evidence="7" id="KW-0106">Calcium</keyword>
<keyword evidence="3" id="KW-0624">Polysaccharide degradation</keyword>
<evidence type="ECO:0000256" key="6">
    <source>
        <dbReference type="ARBA" id="ARBA00022801"/>
    </source>
</evidence>
<protein>
    <recommendedName>
        <fullName evidence="10">Carboxylic ester hydrolase</fullName>
        <ecNumber evidence="10">3.1.1.-</ecNumber>
    </recommendedName>
</protein>
<comment type="similarity">
    <text evidence="1 10">Belongs to the tannase family.</text>
</comment>
<keyword evidence="8" id="KW-1015">Disulfide bond</keyword>
<keyword evidence="5 10" id="KW-0732">Signal</keyword>
<dbReference type="Pfam" id="PF07519">
    <property type="entry name" value="Tannase"/>
    <property type="match status" value="2"/>
</dbReference>
<proteinExistence type="inferred from homology"/>
<evidence type="ECO:0000256" key="5">
    <source>
        <dbReference type="ARBA" id="ARBA00022729"/>
    </source>
</evidence>